<organism evidence="2">
    <name type="scientific">viral metagenome</name>
    <dbReference type="NCBI Taxonomy" id="1070528"/>
    <lineage>
        <taxon>unclassified sequences</taxon>
        <taxon>metagenomes</taxon>
        <taxon>organismal metagenomes</taxon>
    </lineage>
</organism>
<protein>
    <submittedName>
        <fullName evidence="2">Uncharacterized protein</fullName>
    </submittedName>
</protein>
<sequence>MASFDIIIRDEKSEHSYVSLTVNTSSLQLLNKYTSHPVYTDSIALQGATVYDILQIVTEPYVVEHYMFYSTKPAWVDGYTGRFSATEHSDAELYITMCDGMEELVSLPCSSIHGGTFCIYVNPKKNYPPCTSISEAVRLAKLNAPPLDEEDPAQTPFAAPYDGPTLV</sequence>
<accession>A0A6C0II36</accession>
<reference evidence="2" key="1">
    <citation type="journal article" date="2020" name="Nature">
        <title>Giant virus diversity and host interactions through global metagenomics.</title>
        <authorList>
            <person name="Schulz F."/>
            <person name="Roux S."/>
            <person name="Paez-Espino D."/>
            <person name="Jungbluth S."/>
            <person name="Walsh D.A."/>
            <person name="Denef V.J."/>
            <person name="McMahon K.D."/>
            <person name="Konstantinidis K.T."/>
            <person name="Eloe-Fadrosh E.A."/>
            <person name="Kyrpides N.C."/>
            <person name="Woyke T."/>
        </authorList>
    </citation>
    <scope>NUCLEOTIDE SEQUENCE</scope>
    <source>
        <strain evidence="2">GVMAG-M-3300023184-88</strain>
    </source>
</reference>
<dbReference type="AlphaFoldDB" id="A0A6C0II36"/>
<dbReference type="EMBL" id="MN740185">
    <property type="protein sequence ID" value="QHT92459.1"/>
    <property type="molecule type" value="Genomic_DNA"/>
</dbReference>
<proteinExistence type="predicted"/>
<name>A0A6C0II36_9ZZZZ</name>
<feature type="region of interest" description="Disordered" evidence="1">
    <location>
        <begin position="144"/>
        <end position="167"/>
    </location>
</feature>
<evidence type="ECO:0000256" key="1">
    <source>
        <dbReference type="SAM" id="MobiDB-lite"/>
    </source>
</evidence>
<evidence type="ECO:0000313" key="2">
    <source>
        <dbReference type="EMBL" id="QHT92459.1"/>
    </source>
</evidence>